<accession>A0ABV7YU78</accession>
<reference evidence="2" key="1">
    <citation type="journal article" date="2019" name="Int. J. Syst. Evol. Microbiol.">
        <title>The Global Catalogue of Microorganisms (GCM) 10K type strain sequencing project: providing services to taxonomists for standard genome sequencing and annotation.</title>
        <authorList>
            <consortium name="The Broad Institute Genomics Platform"/>
            <consortium name="The Broad Institute Genome Sequencing Center for Infectious Disease"/>
            <person name="Wu L."/>
            <person name="Ma J."/>
        </authorList>
    </citation>
    <scope>NUCLEOTIDE SEQUENCE [LARGE SCALE GENOMIC DNA]</scope>
    <source>
        <strain evidence="2">CECT 7956</strain>
    </source>
</reference>
<dbReference type="Pfam" id="PF22278">
    <property type="entry name" value="DUF6958"/>
    <property type="match status" value="1"/>
</dbReference>
<evidence type="ECO:0000313" key="2">
    <source>
        <dbReference type="Proteomes" id="UP001595616"/>
    </source>
</evidence>
<sequence length="93" mass="11071">MKLETIQTLHPNPEKINKKIALEKYLLIREVILEILNTQEPTHMELMEEIYEKTKGNFEGNAQWYGETVKLDLEARQIISRTKTKPVRYVMLR</sequence>
<keyword evidence="2" id="KW-1185">Reference proteome</keyword>
<comment type="caution">
    <text evidence="1">The sequence shown here is derived from an EMBL/GenBank/DDBJ whole genome shotgun (WGS) entry which is preliminary data.</text>
</comment>
<organism evidence="1 2">
    <name type="scientific">Lacihabitans lacunae</name>
    <dbReference type="NCBI Taxonomy" id="1028214"/>
    <lineage>
        <taxon>Bacteria</taxon>
        <taxon>Pseudomonadati</taxon>
        <taxon>Bacteroidota</taxon>
        <taxon>Cytophagia</taxon>
        <taxon>Cytophagales</taxon>
        <taxon>Leadbetterellaceae</taxon>
        <taxon>Lacihabitans</taxon>
    </lineage>
</organism>
<evidence type="ECO:0000313" key="1">
    <source>
        <dbReference type="EMBL" id="MFC3810422.1"/>
    </source>
</evidence>
<proteinExistence type="predicted"/>
<protein>
    <submittedName>
        <fullName evidence="1">DUF6958 family protein</fullName>
    </submittedName>
</protein>
<name>A0ABV7YU78_9BACT</name>
<dbReference type="InterPro" id="IPR054233">
    <property type="entry name" value="DUF6958"/>
</dbReference>
<dbReference type="RefSeq" id="WP_379836547.1">
    <property type="nucleotide sequence ID" value="NZ_JBHRYQ010000001.1"/>
</dbReference>
<dbReference type="EMBL" id="JBHRYQ010000001">
    <property type="protein sequence ID" value="MFC3810422.1"/>
    <property type="molecule type" value="Genomic_DNA"/>
</dbReference>
<dbReference type="Proteomes" id="UP001595616">
    <property type="component" value="Unassembled WGS sequence"/>
</dbReference>
<gene>
    <name evidence="1" type="ORF">ACFOOI_07155</name>
</gene>